<organism evidence="1 2">
    <name type="scientific">Candidozyma auris</name>
    <name type="common">Yeast</name>
    <name type="synonym">Candida auris</name>
    <dbReference type="NCBI Taxonomy" id="498019"/>
    <lineage>
        <taxon>Eukaryota</taxon>
        <taxon>Fungi</taxon>
        <taxon>Dikarya</taxon>
        <taxon>Ascomycota</taxon>
        <taxon>Saccharomycotina</taxon>
        <taxon>Pichiomycetes</taxon>
        <taxon>Metschnikowiaceae</taxon>
        <taxon>Candidozyma</taxon>
    </lineage>
</organism>
<name>A0A0L0NVV4_CANAR</name>
<dbReference type="Proteomes" id="UP000037122">
    <property type="component" value="Unassembled WGS sequence"/>
</dbReference>
<dbReference type="EMBL" id="LGST01000033">
    <property type="protein sequence ID" value="KND98296.1"/>
    <property type="molecule type" value="Genomic_DNA"/>
</dbReference>
<proteinExistence type="predicted"/>
<reference evidence="2" key="1">
    <citation type="journal article" date="2015" name="BMC Genomics">
        <title>Draft genome of a commonly misdiagnosed multidrug resistant pathogen Candida auris.</title>
        <authorList>
            <person name="Chatterjee S."/>
            <person name="Alampalli S.V."/>
            <person name="Nageshan R.K."/>
            <person name="Chettiar S.T."/>
            <person name="Joshi S."/>
            <person name="Tatu U.S."/>
        </authorList>
    </citation>
    <scope>NUCLEOTIDE SEQUENCE [LARGE SCALE GENOMIC DNA]</scope>
    <source>
        <strain evidence="2">6684</strain>
    </source>
</reference>
<evidence type="ECO:0000313" key="2">
    <source>
        <dbReference type="Proteomes" id="UP000037122"/>
    </source>
</evidence>
<accession>A0A0L0NVV4</accession>
<comment type="caution">
    <text evidence="1">The sequence shown here is derived from an EMBL/GenBank/DDBJ whole genome shotgun (WGS) entry which is preliminary data.</text>
</comment>
<gene>
    <name evidence="1" type="ORF">QG37_04821</name>
</gene>
<sequence length="79" mass="9158">MLYTLKSSRRTYLNLKKILRLAVNIIKRLFFVFVFENFTDGLKRLGHGVVGSRRWERPIGFLIWSVYGGMQVGGGDHVK</sequence>
<evidence type="ECO:0000313" key="1">
    <source>
        <dbReference type="EMBL" id="KND98296.1"/>
    </source>
</evidence>
<dbReference type="AlphaFoldDB" id="A0A0L0NVV4"/>
<protein>
    <submittedName>
        <fullName evidence="1">Uncharacterized protein</fullName>
    </submittedName>
</protein>
<dbReference type="VEuPathDB" id="FungiDB:QG37_04821"/>